<dbReference type="EMBL" id="JAGEUA010000004">
    <property type="protein sequence ID" value="KAL0984661.1"/>
    <property type="molecule type" value="Genomic_DNA"/>
</dbReference>
<dbReference type="InterPro" id="IPR036873">
    <property type="entry name" value="Rhodanese-like_dom_sf"/>
</dbReference>
<sequence length="220" mass="25039">MCQRRRAVQQQMLSKSDFIAYSVSNCIFRENFNFASHINIHMAQKACSRLALVIHRLLLNRKSIPAVTTSASRIETLGTHCRCASTYFIATKKDYVLRCFSSAPLSERDVSYEQLKQLLASRTSVVFDVREPWELREYGHIPGSVNVPLGQVEIALKLKPEEFKEKYGGEKPQLTDHIVFSCLAGIRSKSALDKAISLGYKDAQHYAGGWQDWAEHEQNR</sequence>
<dbReference type="SMART" id="SM00450">
    <property type="entry name" value="RHOD"/>
    <property type="match status" value="1"/>
</dbReference>
<dbReference type="Proteomes" id="UP001557470">
    <property type="component" value="Unassembled WGS sequence"/>
</dbReference>
<feature type="domain" description="Rhodanese" evidence="1">
    <location>
        <begin position="120"/>
        <end position="218"/>
    </location>
</feature>
<dbReference type="SUPFAM" id="SSF52821">
    <property type="entry name" value="Rhodanese/Cell cycle control phosphatase"/>
    <property type="match status" value="1"/>
</dbReference>
<gene>
    <name evidence="2" type="ORF">UPYG_G00144860</name>
</gene>
<comment type="caution">
    <text evidence="2">The sequence shown here is derived from an EMBL/GenBank/DDBJ whole genome shotgun (WGS) entry which is preliminary data.</text>
</comment>
<proteinExistence type="predicted"/>
<name>A0ABD0WW29_UMBPY</name>
<dbReference type="PANTHER" id="PTHR44086">
    <property type="entry name" value="THIOSULFATE SULFURTRANSFERASE RDL2, MITOCHONDRIAL-RELATED"/>
    <property type="match status" value="1"/>
</dbReference>
<evidence type="ECO:0000313" key="3">
    <source>
        <dbReference type="Proteomes" id="UP001557470"/>
    </source>
</evidence>
<dbReference type="AlphaFoldDB" id="A0ABD0WW29"/>
<accession>A0ABD0WW29</accession>
<protein>
    <recommendedName>
        <fullName evidence="1">Rhodanese domain-containing protein</fullName>
    </recommendedName>
</protein>
<reference evidence="2 3" key="1">
    <citation type="submission" date="2024-06" db="EMBL/GenBank/DDBJ databases">
        <authorList>
            <person name="Pan Q."/>
            <person name="Wen M."/>
            <person name="Jouanno E."/>
            <person name="Zahm M."/>
            <person name="Klopp C."/>
            <person name="Cabau C."/>
            <person name="Louis A."/>
            <person name="Berthelot C."/>
            <person name="Parey E."/>
            <person name="Roest Crollius H."/>
            <person name="Montfort J."/>
            <person name="Robinson-Rechavi M."/>
            <person name="Bouchez O."/>
            <person name="Lampietro C."/>
            <person name="Lopez Roques C."/>
            <person name="Donnadieu C."/>
            <person name="Postlethwait J."/>
            <person name="Bobe J."/>
            <person name="Verreycken H."/>
            <person name="Guiguen Y."/>
        </authorList>
    </citation>
    <scope>NUCLEOTIDE SEQUENCE [LARGE SCALE GENOMIC DNA]</scope>
    <source>
        <strain evidence="2">Up_M1</strain>
        <tissue evidence="2">Testis</tissue>
    </source>
</reference>
<evidence type="ECO:0000313" key="2">
    <source>
        <dbReference type="EMBL" id="KAL0984661.1"/>
    </source>
</evidence>
<organism evidence="2 3">
    <name type="scientific">Umbra pygmaea</name>
    <name type="common">Eastern mudminnow</name>
    <dbReference type="NCBI Taxonomy" id="75934"/>
    <lineage>
        <taxon>Eukaryota</taxon>
        <taxon>Metazoa</taxon>
        <taxon>Chordata</taxon>
        <taxon>Craniata</taxon>
        <taxon>Vertebrata</taxon>
        <taxon>Euteleostomi</taxon>
        <taxon>Actinopterygii</taxon>
        <taxon>Neopterygii</taxon>
        <taxon>Teleostei</taxon>
        <taxon>Protacanthopterygii</taxon>
        <taxon>Esociformes</taxon>
        <taxon>Umbridae</taxon>
        <taxon>Umbra</taxon>
    </lineage>
</organism>
<dbReference type="PANTHER" id="PTHR44086:SF10">
    <property type="entry name" value="THIOSULFATE SULFURTRANSFERASE_RHODANESE-LIKE DOMAIN-CONTAINING PROTEIN 3"/>
    <property type="match status" value="1"/>
</dbReference>
<dbReference type="Gene3D" id="3.40.250.10">
    <property type="entry name" value="Rhodanese-like domain"/>
    <property type="match status" value="1"/>
</dbReference>
<dbReference type="InterPro" id="IPR001763">
    <property type="entry name" value="Rhodanese-like_dom"/>
</dbReference>
<dbReference type="Pfam" id="PF00581">
    <property type="entry name" value="Rhodanese"/>
    <property type="match status" value="1"/>
</dbReference>
<dbReference type="PROSITE" id="PS50206">
    <property type="entry name" value="RHODANESE_3"/>
    <property type="match status" value="1"/>
</dbReference>
<evidence type="ECO:0000259" key="1">
    <source>
        <dbReference type="PROSITE" id="PS50206"/>
    </source>
</evidence>
<keyword evidence="3" id="KW-1185">Reference proteome</keyword>
<dbReference type="CDD" id="cd01519">
    <property type="entry name" value="RHOD_HSP67B2"/>
    <property type="match status" value="1"/>
</dbReference>